<keyword evidence="3" id="KW-0175">Coiled coil</keyword>
<dbReference type="PANTHER" id="PTHR43804:SF8">
    <property type="entry name" value="PEPTIDE CHAIN RELEASE FACTOR APG3, CHLOROPLASTIC"/>
    <property type="match status" value="1"/>
</dbReference>
<dbReference type="FunFam" id="3.30.160.20:FF:000004">
    <property type="entry name" value="Peptide chain release factor 1"/>
    <property type="match status" value="1"/>
</dbReference>
<organism evidence="5">
    <name type="scientific">Aureoumbra lagunensis</name>
    <dbReference type="NCBI Taxonomy" id="44058"/>
    <lineage>
        <taxon>Eukaryota</taxon>
        <taxon>Sar</taxon>
        <taxon>Stramenopiles</taxon>
        <taxon>Ochrophyta</taxon>
        <taxon>Pelagophyceae</taxon>
        <taxon>Pelagomonadales</taxon>
        <taxon>Aureoumbra</taxon>
    </lineage>
</organism>
<comment type="similarity">
    <text evidence="1">Belongs to the prokaryotic/mitochondrial release factor family.</text>
</comment>
<dbReference type="SUPFAM" id="SSF75620">
    <property type="entry name" value="Release factor"/>
    <property type="match status" value="1"/>
</dbReference>
<dbReference type="EMBL" id="HBIJ01007916">
    <property type="protein sequence ID" value="CAE0364839.1"/>
    <property type="molecule type" value="Transcribed_RNA"/>
</dbReference>
<evidence type="ECO:0000313" key="5">
    <source>
        <dbReference type="EMBL" id="CAE0364839.1"/>
    </source>
</evidence>
<dbReference type="GO" id="GO:0005737">
    <property type="term" value="C:cytoplasm"/>
    <property type="evidence" value="ECO:0007669"/>
    <property type="project" value="UniProtKB-ARBA"/>
</dbReference>
<evidence type="ECO:0000256" key="2">
    <source>
        <dbReference type="ARBA" id="ARBA00022917"/>
    </source>
</evidence>
<dbReference type="Gene3D" id="3.30.160.20">
    <property type="match status" value="1"/>
</dbReference>
<evidence type="ECO:0000256" key="1">
    <source>
        <dbReference type="ARBA" id="ARBA00010835"/>
    </source>
</evidence>
<dbReference type="HAMAP" id="MF_00093">
    <property type="entry name" value="Rel_fac_1"/>
    <property type="match status" value="1"/>
</dbReference>
<dbReference type="FunFam" id="3.30.70.1660:FF:000014">
    <property type="entry name" value="Peptide chain release factor 1"/>
    <property type="match status" value="1"/>
</dbReference>
<dbReference type="NCBIfam" id="TIGR00019">
    <property type="entry name" value="prfA"/>
    <property type="match status" value="1"/>
</dbReference>
<evidence type="ECO:0000256" key="3">
    <source>
        <dbReference type="SAM" id="Coils"/>
    </source>
</evidence>
<name>A0A7S3JVW2_9STRA</name>
<dbReference type="InterPro" id="IPR050057">
    <property type="entry name" value="Prokaryotic/Mito_RF"/>
</dbReference>
<dbReference type="Pfam" id="PF03462">
    <property type="entry name" value="PCRF"/>
    <property type="match status" value="1"/>
</dbReference>
<dbReference type="FunFam" id="3.30.70.1660:FF:000002">
    <property type="entry name" value="Peptide chain release factor 1"/>
    <property type="match status" value="1"/>
</dbReference>
<dbReference type="Gene3D" id="6.10.140.1950">
    <property type="match status" value="1"/>
</dbReference>
<feature type="coiled-coil region" evidence="3">
    <location>
        <begin position="48"/>
        <end position="109"/>
    </location>
</feature>
<feature type="domain" description="Peptide chain release factor" evidence="4">
    <location>
        <begin position="70"/>
        <end position="185"/>
    </location>
</feature>
<gene>
    <name evidence="5" type="ORF">ALAG00032_LOCUS5581</name>
</gene>
<dbReference type="InterPro" id="IPR000352">
    <property type="entry name" value="Pep_chain_release_fac_I"/>
</dbReference>
<dbReference type="PANTHER" id="PTHR43804">
    <property type="entry name" value="LD18447P"/>
    <property type="match status" value="1"/>
</dbReference>
<keyword evidence="2" id="KW-0648">Protein biosynthesis</keyword>
<sequence>MRTLDRFMETQLNEMVKSFEELTARLADPDVVSDVEALTRISRQRAKAAETVEKYEEYKKSNNELIDAQNLFEESSDEPELRELARSEVRELESKIKELENELQLLLLPSDPNDERNVMLEIRAGTGGSEASIWAGNLLKAYTAYSQSQGWSTKIVDTSPADDGGYRSVTVEIAGDSVYSKLKFESGVHRVQRVPATESQGRVHTSTATVAIMPEVDEVTIQIDPKDIDMSTARSGGAGGQNVNKVETACDLLHKPTGIRIFCTQERSQLKNKELAMQLLRTKLYEIAQQERNAEIRNTRLMQVGTGGRSEKIRTYNWKDSRCTDHRLNQNFPLDKVLNGDLDPIISACIALAQSEMLSELAEKALVA</sequence>
<dbReference type="Gene3D" id="3.30.70.1660">
    <property type="match status" value="2"/>
</dbReference>
<dbReference type="SMART" id="SM00937">
    <property type="entry name" value="PCRF"/>
    <property type="match status" value="1"/>
</dbReference>
<evidence type="ECO:0000259" key="4">
    <source>
        <dbReference type="SMART" id="SM00937"/>
    </source>
</evidence>
<protein>
    <recommendedName>
        <fullName evidence="4">Peptide chain release factor domain-containing protein</fullName>
    </recommendedName>
</protein>
<accession>A0A7S3JVW2</accession>
<dbReference type="NCBIfam" id="NF001859">
    <property type="entry name" value="PRK00591.1"/>
    <property type="match status" value="1"/>
</dbReference>
<dbReference type="AlphaFoldDB" id="A0A7S3JVW2"/>
<dbReference type="Pfam" id="PF00472">
    <property type="entry name" value="RF-1"/>
    <property type="match status" value="1"/>
</dbReference>
<reference evidence="5" key="1">
    <citation type="submission" date="2021-01" db="EMBL/GenBank/DDBJ databases">
        <authorList>
            <person name="Corre E."/>
            <person name="Pelletier E."/>
            <person name="Niang G."/>
            <person name="Scheremetjew M."/>
            <person name="Finn R."/>
            <person name="Kale V."/>
            <person name="Holt S."/>
            <person name="Cochrane G."/>
            <person name="Meng A."/>
            <person name="Brown T."/>
            <person name="Cohen L."/>
        </authorList>
    </citation>
    <scope>NUCLEOTIDE SEQUENCE</scope>
    <source>
        <strain evidence="5">CCMP1510</strain>
    </source>
</reference>
<proteinExistence type="inferred from homology"/>
<dbReference type="InterPro" id="IPR004373">
    <property type="entry name" value="RF-1"/>
</dbReference>
<dbReference type="GO" id="GO:0016149">
    <property type="term" value="F:translation release factor activity, codon specific"/>
    <property type="evidence" value="ECO:0007669"/>
    <property type="project" value="InterPro"/>
</dbReference>
<dbReference type="InterPro" id="IPR005139">
    <property type="entry name" value="PCRF"/>
</dbReference>
<dbReference type="InterPro" id="IPR045853">
    <property type="entry name" value="Pep_chain_release_fac_I_sf"/>
</dbReference>